<feature type="domain" description="Glycosyltransferase 2-like" evidence="4">
    <location>
        <begin position="15"/>
        <end position="136"/>
    </location>
</feature>
<sequence>MTEVIKTKSELPLITVVVPVFKVENYLEECVNSILCQTYENLEIFLIDDGSPDRCGEMCDEYAKRDSRIQVIHQKNKGLSGARNSAIDIFRGEYITFVDSDDWISNDMIEQLYKRLIVEGAQMSCTSPESFYEDGSCSVSRHCGEEFVYTKEQALDCFLFNDYLTPCVCGKLYVRDLWTSIRCPEGKLFEDQFTTYKLIDQCEKIVYCTKSLYHYRKRKGSIGHSGFNKKTYDLYNAIQEEYDYIHLKYGEKVPNITVAKITWEVVFVNMMIVAGHKDTNTRKKVQRYAKENMKKVWSCGYISKVRKMQICLFAFSFPAYVVFYRIYKKKHPVA</sequence>
<evidence type="ECO:0000256" key="1">
    <source>
        <dbReference type="ARBA" id="ARBA00022676"/>
    </source>
</evidence>
<proteinExistence type="predicted"/>
<dbReference type="Proteomes" id="UP001652432">
    <property type="component" value="Unassembled WGS sequence"/>
</dbReference>
<keyword evidence="3" id="KW-0472">Membrane</keyword>
<feature type="transmembrane region" description="Helical" evidence="3">
    <location>
        <begin position="310"/>
        <end position="327"/>
    </location>
</feature>
<dbReference type="SUPFAM" id="SSF53448">
    <property type="entry name" value="Nucleotide-diphospho-sugar transferases"/>
    <property type="match status" value="1"/>
</dbReference>
<protein>
    <submittedName>
        <fullName evidence="5">Glycosyltransferase</fullName>
    </submittedName>
</protein>
<dbReference type="PANTHER" id="PTHR22916">
    <property type="entry name" value="GLYCOSYLTRANSFERASE"/>
    <property type="match status" value="1"/>
</dbReference>
<gene>
    <name evidence="5" type="ORF">OCV77_14325</name>
</gene>
<reference evidence="5 6" key="1">
    <citation type="journal article" date="2021" name="ISME Commun">
        <title>Automated analysis of genomic sequences facilitates high-throughput and comprehensive description of bacteria.</title>
        <authorList>
            <person name="Hitch T.C.A."/>
        </authorList>
    </citation>
    <scope>NUCLEOTIDE SEQUENCE [LARGE SCALE GENOMIC DNA]</scope>
    <source>
        <strain evidence="5 6">Sanger_18</strain>
    </source>
</reference>
<evidence type="ECO:0000259" key="4">
    <source>
        <dbReference type="Pfam" id="PF00535"/>
    </source>
</evidence>
<dbReference type="CDD" id="cd00761">
    <property type="entry name" value="Glyco_tranf_GTA_type"/>
    <property type="match status" value="1"/>
</dbReference>
<comment type="caution">
    <text evidence="5">The sequence shown here is derived from an EMBL/GenBank/DDBJ whole genome shotgun (WGS) entry which is preliminary data.</text>
</comment>
<name>A0ABT2T5V6_9FIRM</name>
<keyword evidence="1" id="KW-0328">Glycosyltransferase</keyword>
<dbReference type="InterPro" id="IPR001173">
    <property type="entry name" value="Glyco_trans_2-like"/>
</dbReference>
<dbReference type="Gene3D" id="3.90.550.10">
    <property type="entry name" value="Spore Coat Polysaccharide Biosynthesis Protein SpsA, Chain A"/>
    <property type="match status" value="1"/>
</dbReference>
<keyword evidence="6" id="KW-1185">Reference proteome</keyword>
<evidence type="ECO:0000313" key="5">
    <source>
        <dbReference type="EMBL" id="MCU6745648.1"/>
    </source>
</evidence>
<keyword evidence="3" id="KW-0812">Transmembrane</keyword>
<dbReference type="Pfam" id="PF00535">
    <property type="entry name" value="Glycos_transf_2"/>
    <property type="match status" value="1"/>
</dbReference>
<organism evidence="5 6">
    <name type="scientific">Suilimivivens aceti</name>
    <dbReference type="NCBI Taxonomy" id="2981774"/>
    <lineage>
        <taxon>Bacteria</taxon>
        <taxon>Bacillati</taxon>
        <taxon>Bacillota</taxon>
        <taxon>Clostridia</taxon>
        <taxon>Lachnospirales</taxon>
        <taxon>Lachnospiraceae</taxon>
        <taxon>Suilimivivens</taxon>
    </lineage>
</organism>
<dbReference type="EMBL" id="JAOQKJ010000015">
    <property type="protein sequence ID" value="MCU6745648.1"/>
    <property type="molecule type" value="Genomic_DNA"/>
</dbReference>
<dbReference type="RefSeq" id="WP_262575676.1">
    <property type="nucleotide sequence ID" value="NZ_JAOQKJ010000015.1"/>
</dbReference>
<dbReference type="PANTHER" id="PTHR22916:SF51">
    <property type="entry name" value="GLYCOSYLTRANSFERASE EPSH-RELATED"/>
    <property type="match status" value="1"/>
</dbReference>
<keyword evidence="2" id="KW-0808">Transferase</keyword>
<dbReference type="InterPro" id="IPR029044">
    <property type="entry name" value="Nucleotide-diphossugar_trans"/>
</dbReference>
<evidence type="ECO:0000313" key="6">
    <source>
        <dbReference type="Proteomes" id="UP001652432"/>
    </source>
</evidence>
<evidence type="ECO:0000256" key="2">
    <source>
        <dbReference type="ARBA" id="ARBA00022679"/>
    </source>
</evidence>
<keyword evidence="3" id="KW-1133">Transmembrane helix</keyword>
<evidence type="ECO:0000256" key="3">
    <source>
        <dbReference type="SAM" id="Phobius"/>
    </source>
</evidence>
<accession>A0ABT2T5V6</accession>